<evidence type="ECO:0000313" key="1">
    <source>
        <dbReference type="EMBL" id="GBM43723.1"/>
    </source>
</evidence>
<organism evidence="1 2">
    <name type="scientific">Araneus ventricosus</name>
    <name type="common">Orbweaver spider</name>
    <name type="synonym">Epeira ventricosa</name>
    <dbReference type="NCBI Taxonomy" id="182803"/>
    <lineage>
        <taxon>Eukaryota</taxon>
        <taxon>Metazoa</taxon>
        <taxon>Ecdysozoa</taxon>
        <taxon>Arthropoda</taxon>
        <taxon>Chelicerata</taxon>
        <taxon>Arachnida</taxon>
        <taxon>Araneae</taxon>
        <taxon>Araneomorphae</taxon>
        <taxon>Entelegynae</taxon>
        <taxon>Araneoidea</taxon>
        <taxon>Araneidae</taxon>
        <taxon>Araneus</taxon>
    </lineage>
</organism>
<dbReference type="Proteomes" id="UP000499080">
    <property type="component" value="Unassembled WGS sequence"/>
</dbReference>
<evidence type="ECO:0000313" key="2">
    <source>
        <dbReference type="Proteomes" id="UP000499080"/>
    </source>
</evidence>
<name>A0A4Y2FR78_ARAVE</name>
<dbReference type="AlphaFoldDB" id="A0A4Y2FR78"/>
<keyword evidence="2" id="KW-1185">Reference proteome</keyword>
<proteinExistence type="predicted"/>
<gene>
    <name evidence="1" type="ORF">AVEN_60525_1</name>
</gene>
<comment type="caution">
    <text evidence="1">The sequence shown here is derived from an EMBL/GenBank/DDBJ whole genome shotgun (WGS) entry which is preliminary data.</text>
</comment>
<dbReference type="EMBL" id="BGPR01001039">
    <property type="protein sequence ID" value="GBM43723.1"/>
    <property type="molecule type" value="Genomic_DNA"/>
</dbReference>
<protein>
    <submittedName>
        <fullName evidence="1">Uncharacterized protein</fullName>
    </submittedName>
</protein>
<accession>A0A4Y2FR78</accession>
<sequence>MLFYPARARFSLISPIIGSFALEKPLSRQVRKEHPRKDWLHKTERKINLLTVKFFCKCLAPLPTGMGGKTFRKRCEDRSAFQNGAVEQNCSIDMKTSRPTRSIYIW</sequence>
<reference evidence="1 2" key="1">
    <citation type="journal article" date="2019" name="Sci. Rep.">
        <title>Orb-weaving spider Araneus ventricosus genome elucidates the spidroin gene catalogue.</title>
        <authorList>
            <person name="Kono N."/>
            <person name="Nakamura H."/>
            <person name="Ohtoshi R."/>
            <person name="Moran D.A.P."/>
            <person name="Shinohara A."/>
            <person name="Yoshida Y."/>
            <person name="Fujiwara M."/>
            <person name="Mori M."/>
            <person name="Tomita M."/>
            <person name="Arakawa K."/>
        </authorList>
    </citation>
    <scope>NUCLEOTIDE SEQUENCE [LARGE SCALE GENOMIC DNA]</scope>
</reference>